<keyword evidence="1" id="KW-0234">DNA repair</keyword>
<dbReference type="EMBL" id="KV427632">
    <property type="protein sequence ID" value="KZT05072.1"/>
    <property type="molecule type" value="Genomic_DNA"/>
</dbReference>
<dbReference type="InterPro" id="IPR010285">
    <property type="entry name" value="DNA_helicase_pif1-like_DEAD"/>
</dbReference>
<evidence type="ECO:0000256" key="1">
    <source>
        <dbReference type="RuleBase" id="RU363044"/>
    </source>
</evidence>
<keyword evidence="4" id="KW-1185">Reference proteome</keyword>
<feature type="non-terminal residue" evidence="3">
    <location>
        <position position="395"/>
    </location>
</feature>
<protein>
    <recommendedName>
        <fullName evidence="1">ATP-dependent DNA helicase</fullName>
        <ecNumber evidence="1">5.6.2.3</ecNumber>
    </recommendedName>
</protein>
<comment type="cofactor">
    <cofactor evidence="1">
        <name>Mg(2+)</name>
        <dbReference type="ChEBI" id="CHEBI:18420"/>
    </cofactor>
</comment>
<comment type="catalytic activity">
    <reaction evidence="1">
        <text>ATP + H2O = ADP + phosphate + H(+)</text>
        <dbReference type="Rhea" id="RHEA:13065"/>
        <dbReference type="ChEBI" id="CHEBI:15377"/>
        <dbReference type="ChEBI" id="CHEBI:15378"/>
        <dbReference type="ChEBI" id="CHEBI:30616"/>
        <dbReference type="ChEBI" id="CHEBI:43474"/>
        <dbReference type="ChEBI" id="CHEBI:456216"/>
        <dbReference type="EC" id="5.6.2.3"/>
    </reaction>
</comment>
<keyword evidence="1" id="KW-0067">ATP-binding</keyword>
<sequence length="395" mass="43376">MVSCTDMYRISAQISKALGVTDKPFGGLGVILAGDFAQLPPAGRGASSLYSNSIGAWSSAHSLHAQQAVLGKALWHQVTTVVILRRNMRQQGLTPEDCAFRQALQNMRLKACTPEDIALLRTRVVTSAGLHHLMSDPNSRNISIITALNSHRDAINEVSSRRFATENGQQLVRFHSIDSWSNVRSSDSLRQTQRLQQRAVDPNRSSGDVLPGIQEMLWALPPSLTAHRAGILTLCRDMPVMLKNNEATELCATNGAEAYVLSWDSHQDADGHDILDTLFVRLKNPPQVVQLPDLPPNVIPLVRAKTHIKCTLPNDCVVYIDRSQANVLPNFAMTDFGCQGRTRSHNPCHLRFCKGHQSLYTCLACSASLKGMLILDGIDDSKITGGLNGALRREF</sequence>
<dbReference type="PANTHER" id="PTHR47642">
    <property type="entry name" value="ATP-DEPENDENT DNA HELICASE"/>
    <property type="match status" value="1"/>
</dbReference>
<dbReference type="GO" id="GO:0043139">
    <property type="term" value="F:5'-3' DNA helicase activity"/>
    <property type="evidence" value="ECO:0007669"/>
    <property type="project" value="UniProtKB-EC"/>
</dbReference>
<evidence type="ECO:0000259" key="2">
    <source>
        <dbReference type="Pfam" id="PF05970"/>
    </source>
</evidence>
<keyword evidence="1" id="KW-0547">Nucleotide-binding</keyword>
<dbReference type="GO" id="GO:0000723">
    <property type="term" value="P:telomere maintenance"/>
    <property type="evidence" value="ECO:0007669"/>
    <property type="project" value="InterPro"/>
</dbReference>
<dbReference type="InterPro" id="IPR027417">
    <property type="entry name" value="P-loop_NTPase"/>
</dbReference>
<dbReference type="AlphaFoldDB" id="A0A165DKC3"/>
<dbReference type="GO" id="GO:0006281">
    <property type="term" value="P:DNA repair"/>
    <property type="evidence" value="ECO:0007669"/>
    <property type="project" value="UniProtKB-KW"/>
</dbReference>
<dbReference type="GO" id="GO:0006310">
    <property type="term" value="P:DNA recombination"/>
    <property type="evidence" value="ECO:0007669"/>
    <property type="project" value="UniProtKB-KW"/>
</dbReference>
<dbReference type="RefSeq" id="XP_040762812.1">
    <property type="nucleotide sequence ID" value="XM_040905774.1"/>
</dbReference>
<keyword evidence="1" id="KW-0347">Helicase</keyword>
<gene>
    <name evidence="3" type="ORF">LAESUDRAFT_681806</name>
</gene>
<keyword evidence="1" id="KW-0233">DNA recombination</keyword>
<dbReference type="OrthoDB" id="2986975at2759"/>
<name>A0A165DKC3_9APHY</name>
<accession>A0A165DKC3</accession>
<dbReference type="Pfam" id="PF05970">
    <property type="entry name" value="PIF1"/>
    <property type="match status" value="1"/>
</dbReference>
<dbReference type="GO" id="GO:0005524">
    <property type="term" value="F:ATP binding"/>
    <property type="evidence" value="ECO:0007669"/>
    <property type="project" value="UniProtKB-KW"/>
</dbReference>
<dbReference type="InterPro" id="IPR051055">
    <property type="entry name" value="PIF1_helicase"/>
</dbReference>
<organism evidence="3 4">
    <name type="scientific">Laetiporus sulphureus 93-53</name>
    <dbReference type="NCBI Taxonomy" id="1314785"/>
    <lineage>
        <taxon>Eukaryota</taxon>
        <taxon>Fungi</taxon>
        <taxon>Dikarya</taxon>
        <taxon>Basidiomycota</taxon>
        <taxon>Agaricomycotina</taxon>
        <taxon>Agaricomycetes</taxon>
        <taxon>Polyporales</taxon>
        <taxon>Laetiporus</taxon>
    </lineage>
</organism>
<proteinExistence type="inferred from homology"/>
<reference evidence="3 4" key="1">
    <citation type="journal article" date="2016" name="Mol. Biol. Evol.">
        <title>Comparative Genomics of Early-Diverging Mushroom-Forming Fungi Provides Insights into the Origins of Lignocellulose Decay Capabilities.</title>
        <authorList>
            <person name="Nagy L.G."/>
            <person name="Riley R."/>
            <person name="Tritt A."/>
            <person name="Adam C."/>
            <person name="Daum C."/>
            <person name="Floudas D."/>
            <person name="Sun H."/>
            <person name="Yadav J.S."/>
            <person name="Pangilinan J."/>
            <person name="Larsson K.H."/>
            <person name="Matsuura K."/>
            <person name="Barry K."/>
            <person name="Labutti K."/>
            <person name="Kuo R."/>
            <person name="Ohm R.A."/>
            <person name="Bhattacharya S.S."/>
            <person name="Shirouzu T."/>
            <person name="Yoshinaga Y."/>
            <person name="Martin F.M."/>
            <person name="Grigoriev I.V."/>
            <person name="Hibbett D.S."/>
        </authorList>
    </citation>
    <scope>NUCLEOTIDE SEQUENCE [LARGE SCALE GENOMIC DNA]</scope>
    <source>
        <strain evidence="3 4">93-53</strain>
    </source>
</reference>
<dbReference type="Proteomes" id="UP000076871">
    <property type="component" value="Unassembled WGS sequence"/>
</dbReference>
<dbReference type="InParanoid" id="A0A165DKC3"/>
<dbReference type="SUPFAM" id="SSF52540">
    <property type="entry name" value="P-loop containing nucleoside triphosphate hydrolases"/>
    <property type="match status" value="1"/>
</dbReference>
<keyword evidence="1" id="KW-0378">Hydrolase</keyword>
<dbReference type="GO" id="GO:0016787">
    <property type="term" value="F:hydrolase activity"/>
    <property type="evidence" value="ECO:0007669"/>
    <property type="project" value="UniProtKB-KW"/>
</dbReference>
<feature type="domain" description="DNA helicase Pif1-like DEAD-box helicase" evidence="2">
    <location>
        <begin position="16"/>
        <end position="93"/>
    </location>
</feature>
<dbReference type="EC" id="5.6.2.3" evidence="1"/>
<evidence type="ECO:0000313" key="3">
    <source>
        <dbReference type="EMBL" id="KZT05072.1"/>
    </source>
</evidence>
<comment type="similarity">
    <text evidence="1">Belongs to the helicase family.</text>
</comment>
<dbReference type="STRING" id="1314785.A0A165DKC3"/>
<keyword evidence="1" id="KW-0227">DNA damage</keyword>
<evidence type="ECO:0000313" key="4">
    <source>
        <dbReference type="Proteomes" id="UP000076871"/>
    </source>
</evidence>
<dbReference type="GeneID" id="63822804"/>